<feature type="domain" description="Cyclin-like" evidence="7">
    <location>
        <begin position="101"/>
        <end position="182"/>
    </location>
</feature>
<protein>
    <submittedName>
        <fullName evidence="8">Zinc finger TFIIB-type domain protein</fullName>
    </submittedName>
</protein>
<dbReference type="Gene3D" id="1.10.472.170">
    <property type="match status" value="1"/>
</dbReference>
<proteinExistence type="inferred from homology"/>
<accession>M0DEA3</accession>
<reference evidence="8 9" key="1">
    <citation type="journal article" date="2014" name="PLoS Genet.">
        <title>Phylogenetically driven sequencing of extremely halophilic archaea reveals strategies for static and dynamic osmo-response.</title>
        <authorList>
            <person name="Becker E.A."/>
            <person name="Seitzer P.M."/>
            <person name="Tritt A."/>
            <person name="Larsen D."/>
            <person name="Krusor M."/>
            <person name="Yao A.I."/>
            <person name="Wu D."/>
            <person name="Madern D."/>
            <person name="Eisen J.A."/>
            <person name="Darling A.E."/>
            <person name="Facciotti M.T."/>
        </authorList>
    </citation>
    <scope>NUCLEOTIDE SEQUENCE [LARGE SCALE GENOMIC DNA]</scope>
    <source>
        <strain evidence="8 9">JCM 10247</strain>
    </source>
</reference>
<evidence type="ECO:0000259" key="7">
    <source>
        <dbReference type="SMART" id="SM00385"/>
    </source>
</evidence>
<dbReference type="GO" id="GO:0008270">
    <property type="term" value="F:zinc ion binding"/>
    <property type="evidence" value="ECO:0007669"/>
    <property type="project" value="UniProtKB-KW"/>
</dbReference>
<dbReference type="InterPro" id="IPR013763">
    <property type="entry name" value="Cyclin-like_dom"/>
</dbReference>
<dbReference type="GO" id="GO:0097550">
    <property type="term" value="C:transcription preinitiation complex"/>
    <property type="evidence" value="ECO:0007669"/>
    <property type="project" value="TreeGrafter"/>
</dbReference>
<evidence type="ECO:0000313" key="8">
    <source>
        <dbReference type="EMBL" id="ELZ33805.1"/>
    </source>
</evidence>
<dbReference type="SMART" id="SM00385">
    <property type="entry name" value="CYCLIN"/>
    <property type="match status" value="2"/>
</dbReference>
<dbReference type="PATRIC" id="fig|1227486.3.peg.1317"/>
<keyword evidence="6" id="KW-0804">Transcription</keyword>
<comment type="similarity">
    <text evidence="1">Belongs to the TFIIB family.</text>
</comment>
<name>M0DEA3_9EURY</name>
<organism evidence="8 9">
    <name type="scientific">Halorubrum distributum JCM 10247</name>
    <dbReference type="NCBI Taxonomy" id="1227486"/>
    <lineage>
        <taxon>Archaea</taxon>
        <taxon>Methanobacteriati</taxon>
        <taxon>Methanobacteriota</taxon>
        <taxon>Stenosarchaea group</taxon>
        <taxon>Halobacteria</taxon>
        <taxon>Halobacteriales</taxon>
        <taxon>Haloferacaceae</taxon>
        <taxon>Halorubrum</taxon>
        <taxon>Halorubrum distributum group</taxon>
    </lineage>
</organism>
<keyword evidence="3" id="KW-0863">Zinc-finger</keyword>
<evidence type="ECO:0000256" key="5">
    <source>
        <dbReference type="ARBA" id="ARBA00023015"/>
    </source>
</evidence>
<dbReference type="EMBL" id="AOIW01000044">
    <property type="protein sequence ID" value="ELZ33805.1"/>
    <property type="molecule type" value="Genomic_DNA"/>
</dbReference>
<dbReference type="InterPro" id="IPR036915">
    <property type="entry name" value="Cyclin-like_sf"/>
</dbReference>
<dbReference type="GO" id="GO:0017025">
    <property type="term" value="F:TBP-class protein binding"/>
    <property type="evidence" value="ECO:0007669"/>
    <property type="project" value="InterPro"/>
</dbReference>
<evidence type="ECO:0000256" key="1">
    <source>
        <dbReference type="ARBA" id="ARBA00010857"/>
    </source>
</evidence>
<dbReference type="Pfam" id="PF08271">
    <property type="entry name" value="Zn_Ribbon_TF"/>
    <property type="match status" value="1"/>
</dbReference>
<dbReference type="PANTHER" id="PTHR11618">
    <property type="entry name" value="TRANSCRIPTION INITIATION FACTOR IIB-RELATED"/>
    <property type="match status" value="1"/>
</dbReference>
<dbReference type="Gene3D" id="1.10.472.10">
    <property type="entry name" value="Cyclin-like"/>
    <property type="match status" value="1"/>
</dbReference>
<sequence length="279" mass="30312">MRSQQRERVCTDCGLVVETDTLDRGPEWRSFDDEETPARTGAPLTVARHDRGLSTEIGHKTDATGTELSGRKRAQLFRLRREQARGRFQSKADRNLAHGLSEVRRIASGLGLAESLRNQACQLFRSAQAENLLRGRSIESMAAASVFGACRCAGAARLLDEVGHLARVDTSRVENAYGVLNTELGLPTPPTTPKQFVPRIATALDCPDRVRRRAHTLAAKAMDTTVTAGVHPAAFAAACVYTAAHECDHSLTQATVAAAANVTPATIRIHRETLTDYVM</sequence>
<dbReference type="Pfam" id="PF00382">
    <property type="entry name" value="TFIIB"/>
    <property type="match status" value="2"/>
</dbReference>
<dbReference type="InterPro" id="IPR000812">
    <property type="entry name" value="TFIIB"/>
</dbReference>
<comment type="caution">
    <text evidence="8">The sequence shown here is derived from an EMBL/GenBank/DDBJ whole genome shotgun (WGS) entry which is preliminary data.</text>
</comment>
<evidence type="ECO:0000256" key="4">
    <source>
        <dbReference type="ARBA" id="ARBA00022833"/>
    </source>
</evidence>
<evidence type="ECO:0000256" key="3">
    <source>
        <dbReference type="ARBA" id="ARBA00022771"/>
    </source>
</evidence>
<gene>
    <name evidence="8" type="ORF">C473_06995</name>
</gene>
<dbReference type="AlphaFoldDB" id="M0DEA3"/>
<dbReference type="PANTHER" id="PTHR11618:SF13">
    <property type="entry name" value="TRANSCRIPTION INITIATION FACTOR IIB"/>
    <property type="match status" value="1"/>
</dbReference>
<dbReference type="GO" id="GO:0070897">
    <property type="term" value="P:transcription preinitiation complex assembly"/>
    <property type="evidence" value="ECO:0007669"/>
    <property type="project" value="InterPro"/>
</dbReference>
<keyword evidence="3" id="KW-0479">Metal-binding</keyword>
<keyword evidence="4" id="KW-0862">Zinc</keyword>
<dbReference type="InterPro" id="IPR013137">
    <property type="entry name" value="Znf_TFIIB"/>
</dbReference>
<dbReference type="SUPFAM" id="SSF47954">
    <property type="entry name" value="Cyclin-like"/>
    <property type="match status" value="2"/>
</dbReference>
<feature type="domain" description="Cyclin-like" evidence="7">
    <location>
        <begin position="195"/>
        <end position="276"/>
    </location>
</feature>
<dbReference type="PRINTS" id="PR00685">
    <property type="entry name" value="TIFACTORIIB"/>
</dbReference>
<evidence type="ECO:0000313" key="9">
    <source>
        <dbReference type="Proteomes" id="UP000011572"/>
    </source>
</evidence>
<keyword evidence="2" id="KW-0677">Repeat</keyword>
<dbReference type="SUPFAM" id="SSF57783">
    <property type="entry name" value="Zinc beta-ribbon"/>
    <property type="match status" value="1"/>
</dbReference>
<evidence type="ECO:0000256" key="6">
    <source>
        <dbReference type="ARBA" id="ARBA00023163"/>
    </source>
</evidence>
<evidence type="ECO:0000256" key="2">
    <source>
        <dbReference type="ARBA" id="ARBA00022737"/>
    </source>
</evidence>
<dbReference type="InterPro" id="IPR013150">
    <property type="entry name" value="TFIIB_cyclin"/>
</dbReference>
<dbReference type="Proteomes" id="UP000011572">
    <property type="component" value="Unassembled WGS sequence"/>
</dbReference>
<keyword evidence="5" id="KW-0805">Transcription regulation</keyword>